<proteinExistence type="predicted"/>
<sequence length="57" mass="6517">MELVGKRERREAVDWKRRLREATHAFCAGQASMMTTTLFPLIVTFLFNASTSLSKVL</sequence>
<dbReference type="Proteomes" id="UP000326799">
    <property type="component" value="Unassembled WGS sequence"/>
</dbReference>
<name>A0A5N6EBS9_9EURO</name>
<accession>A0A5N6EBS9</accession>
<dbReference type="EMBL" id="ML733569">
    <property type="protein sequence ID" value="KAB8213860.1"/>
    <property type="molecule type" value="Genomic_DNA"/>
</dbReference>
<evidence type="ECO:0000313" key="3">
    <source>
        <dbReference type="Proteomes" id="UP000326799"/>
    </source>
</evidence>
<protein>
    <submittedName>
        <fullName evidence="2">Uncharacterized protein</fullName>
    </submittedName>
</protein>
<keyword evidence="1" id="KW-1133">Transmembrane helix</keyword>
<keyword evidence="3" id="KW-1185">Reference proteome</keyword>
<keyword evidence="1" id="KW-0472">Membrane</keyword>
<gene>
    <name evidence="2" type="ORF">BDV33DRAFT_183894</name>
</gene>
<evidence type="ECO:0000313" key="2">
    <source>
        <dbReference type="EMBL" id="KAB8213860.1"/>
    </source>
</evidence>
<reference evidence="2 3" key="1">
    <citation type="submission" date="2019-04" db="EMBL/GenBank/DDBJ databases">
        <title>Fungal friends and foes A comparative genomics study of 23 Aspergillus species from section Flavi.</title>
        <authorList>
            <consortium name="DOE Joint Genome Institute"/>
            <person name="Kjaerbolling I."/>
            <person name="Vesth T.C."/>
            <person name="Frisvad J.C."/>
            <person name="Nybo J.L."/>
            <person name="Theobald S."/>
            <person name="Kildgaard S."/>
            <person name="Petersen T.I."/>
            <person name="Kuo A."/>
            <person name="Sato A."/>
            <person name="Lyhne E.K."/>
            <person name="Kogle M.E."/>
            <person name="Wiebenga A."/>
            <person name="Kun R.S."/>
            <person name="Lubbers R.J."/>
            <person name="Makela M.R."/>
            <person name="Barry K."/>
            <person name="Chovatia M."/>
            <person name="Clum A."/>
            <person name="Daum C."/>
            <person name="Haridas S."/>
            <person name="He G."/>
            <person name="LaButti K."/>
            <person name="Lipzen A."/>
            <person name="Mondo S."/>
            <person name="Pangilinan J."/>
            <person name="Riley R."/>
            <person name="Salamov A."/>
            <person name="Simmons B.A."/>
            <person name="Magnuson J.K."/>
            <person name="Henrissat B."/>
            <person name="Mortensen U.H."/>
            <person name="Larsen T.O."/>
            <person name="De vries R.P."/>
            <person name="Grigoriev I.V."/>
            <person name="Machida M."/>
            <person name="Baker S.E."/>
            <person name="Andersen M.R."/>
        </authorList>
    </citation>
    <scope>NUCLEOTIDE SEQUENCE [LARGE SCALE GENOMIC DNA]</scope>
    <source>
        <strain evidence="2 3">CBS 126849</strain>
    </source>
</reference>
<organism evidence="2 3">
    <name type="scientific">Aspergillus novoparasiticus</name>
    <dbReference type="NCBI Taxonomy" id="986946"/>
    <lineage>
        <taxon>Eukaryota</taxon>
        <taxon>Fungi</taxon>
        <taxon>Dikarya</taxon>
        <taxon>Ascomycota</taxon>
        <taxon>Pezizomycotina</taxon>
        <taxon>Eurotiomycetes</taxon>
        <taxon>Eurotiomycetidae</taxon>
        <taxon>Eurotiales</taxon>
        <taxon>Aspergillaceae</taxon>
        <taxon>Aspergillus</taxon>
        <taxon>Aspergillus subgen. Circumdati</taxon>
    </lineage>
</organism>
<feature type="transmembrane region" description="Helical" evidence="1">
    <location>
        <begin position="25"/>
        <end position="47"/>
    </location>
</feature>
<evidence type="ECO:0000256" key="1">
    <source>
        <dbReference type="SAM" id="Phobius"/>
    </source>
</evidence>
<dbReference type="AlphaFoldDB" id="A0A5N6EBS9"/>
<keyword evidence="1" id="KW-0812">Transmembrane</keyword>